<organism evidence="1 2">
    <name type="scientific">Platanthera zijinensis</name>
    <dbReference type="NCBI Taxonomy" id="2320716"/>
    <lineage>
        <taxon>Eukaryota</taxon>
        <taxon>Viridiplantae</taxon>
        <taxon>Streptophyta</taxon>
        <taxon>Embryophyta</taxon>
        <taxon>Tracheophyta</taxon>
        <taxon>Spermatophyta</taxon>
        <taxon>Magnoliopsida</taxon>
        <taxon>Liliopsida</taxon>
        <taxon>Asparagales</taxon>
        <taxon>Orchidaceae</taxon>
        <taxon>Orchidoideae</taxon>
        <taxon>Orchideae</taxon>
        <taxon>Orchidinae</taxon>
        <taxon>Platanthera</taxon>
    </lineage>
</organism>
<accession>A0AAP0G4E0</accession>
<dbReference type="PANTHER" id="PTHR31798:SF3">
    <property type="entry name" value="OS01G0103800 PROTEIN"/>
    <property type="match status" value="1"/>
</dbReference>
<reference evidence="1 2" key="1">
    <citation type="journal article" date="2022" name="Nat. Plants">
        <title>Genomes of leafy and leafless Platanthera orchids illuminate the evolution of mycoheterotrophy.</title>
        <authorList>
            <person name="Li M.H."/>
            <person name="Liu K.W."/>
            <person name="Li Z."/>
            <person name="Lu H.C."/>
            <person name="Ye Q.L."/>
            <person name="Zhang D."/>
            <person name="Wang J.Y."/>
            <person name="Li Y.F."/>
            <person name="Zhong Z.M."/>
            <person name="Liu X."/>
            <person name="Yu X."/>
            <person name="Liu D.K."/>
            <person name="Tu X.D."/>
            <person name="Liu B."/>
            <person name="Hao Y."/>
            <person name="Liao X.Y."/>
            <person name="Jiang Y.T."/>
            <person name="Sun W.H."/>
            <person name="Chen J."/>
            <person name="Chen Y.Q."/>
            <person name="Ai Y."/>
            <person name="Zhai J.W."/>
            <person name="Wu S.S."/>
            <person name="Zhou Z."/>
            <person name="Hsiao Y.Y."/>
            <person name="Wu W.L."/>
            <person name="Chen Y.Y."/>
            <person name="Lin Y.F."/>
            <person name="Hsu J.L."/>
            <person name="Li C.Y."/>
            <person name="Wang Z.W."/>
            <person name="Zhao X."/>
            <person name="Zhong W.Y."/>
            <person name="Ma X.K."/>
            <person name="Ma L."/>
            <person name="Huang J."/>
            <person name="Chen G.Z."/>
            <person name="Huang M.Z."/>
            <person name="Huang L."/>
            <person name="Peng D.H."/>
            <person name="Luo Y.B."/>
            <person name="Zou S.Q."/>
            <person name="Chen S.P."/>
            <person name="Lan S."/>
            <person name="Tsai W.C."/>
            <person name="Van de Peer Y."/>
            <person name="Liu Z.J."/>
        </authorList>
    </citation>
    <scope>NUCLEOTIDE SEQUENCE [LARGE SCALE GENOMIC DNA]</scope>
    <source>
        <strain evidence="1">Lor287</strain>
    </source>
</reference>
<dbReference type="InterPro" id="IPR040420">
    <property type="entry name" value="At1g76660-like"/>
</dbReference>
<evidence type="ECO:0000313" key="1">
    <source>
        <dbReference type="EMBL" id="KAK8936569.1"/>
    </source>
</evidence>
<dbReference type="PANTHER" id="PTHR31798">
    <property type="entry name" value="HYDROXYPROLINE-RICH GLYCOPROTEIN-LIKE"/>
    <property type="match status" value="1"/>
</dbReference>
<proteinExistence type="predicted"/>
<keyword evidence="2" id="KW-1185">Reference proteome</keyword>
<evidence type="ECO:0000313" key="2">
    <source>
        <dbReference type="Proteomes" id="UP001418222"/>
    </source>
</evidence>
<dbReference type="EMBL" id="JBBWWQ010000010">
    <property type="protein sequence ID" value="KAK8936569.1"/>
    <property type="molecule type" value="Genomic_DNA"/>
</dbReference>
<sequence>MKKIELKHVPDTEQVADVLTKALPSTLFYQCLSKLGAYDLYVPACGGVLEKPIIESSTFISLSNFLANTRLLSPPVFSTYTTESSTAPLTPPPELAHLTTPSSPNVPFTQLPSSSLKLRSAGKVNGSSYSGFVGGELHSNYALFPGSPTSSLISPASGTLRTGLSSPYPDGDFHSQWGVSIAAHDLSHVRNGPSKLFSLNSATSRNFMLSSDSGADEIIVTPNFVEINDGLDVSFTMPPFSNGKPCAEHHPFLGLAAGVQKSVTTDP</sequence>
<protein>
    <submittedName>
        <fullName evidence="1">Uncharacterized protein</fullName>
    </submittedName>
</protein>
<dbReference type="Proteomes" id="UP001418222">
    <property type="component" value="Unassembled WGS sequence"/>
</dbReference>
<name>A0AAP0G4E0_9ASPA</name>
<dbReference type="AlphaFoldDB" id="A0AAP0G4E0"/>
<comment type="caution">
    <text evidence="1">The sequence shown here is derived from an EMBL/GenBank/DDBJ whole genome shotgun (WGS) entry which is preliminary data.</text>
</comment>
<gene>
    <name evidence="1" type="ORF">KSP39_PZI012701</name>
</gene>